<keyword evidence="11" id="KW-0413">Isomerase</keyword>
<dbReference type="GO" id="GO:0005524">
    <property type="term" value="F:ATP binding"/>
    <property type="evidence" value="ECO:0007669"/>
    <property type="project" value="UniProtKB-UniRule"/>
</dbReference>
<keyword evidence="7" id="KW-0269">Exonuclease</keyword>
<evidence type="ECO:0000256" key="8">
    <source>
        <dbReference type="ARBA" id="ARBA00022840"/>
    </source>
</evidence>
<dbReference type="EMBL" id="MFEH01000004">
    <property type="protein sequence ID" value="OGE73827.1"/>
    <property type="molecule type" value="Genomic_DNA"/>
</dbReference>
<proteinExistence type="inferred from homology"/>
<evidence type="ECO:0000313" key="18">
    <source>
        <dbReference type="EMBL" id="OGE73827.1"/>
    </source>
</evidence>
<feature type="domain" description="UvrD-like helicase ATP-binding" evidence="16">
    <location>
        <begin position="61"/>
        <end position="358"/>
    </location>
</feature>
<dbReference type="InterPro" id="IPR018247">
    <property type="entry name" value="EF_Hand_1_Ca_BS"/>
</dbReference>
<dbReference type="InterPro" id="IPR000212">
    <property type="entry name" value="DNA_helicase_UvrD/REP"/>
</dbReference>
<dbReference type="InterPro" id="IPR014016">
    <property type="entry name" value="UvrD-like_ATP-bd"/>
</dbReference>
<accession>A0A1F5N839</accession>
<dbReference type="InterPro" id="IPR011335">
    <property type="entry name" value="Restrct_endonuc-II-like"/>
</dbReference>
<dbReference type="InterPro" id="IPR014017">
    <property type="entry name" value="DNA_helicase_UvrD-like_C"/>
</dbReference>
<comment type="caution">
    <text evidence="18">The sequence shown here is derived from an EMBL/GenBank/DDBJ whole genome shotgun (WGS) entry which is preliminary data.</text>
</comment>
<feature type="binding site" evidence="15">
    <location>
        <begin position="82"/>
        <end position="89"/>
    </location>
    <ligand>
        <name>ATP</name>
        <dbReference type="ChEBI" id="CHEBI:30616"/>
    </ligand>
</feature>
<evidence type="ECO:0000256" key="4">
    <source>
        <dbReference type="ARBA" id="ARBA00022763"/>
    </source>
</evidence>
<dbReference type="GO" id="GO:0003677">
    <property type="term" value="F:DNA binding"/>
    <property type="evidence" value="ECO:0007669"/>
    <property type="project" value="UniProtKB-KW"/>
</dbReference>
<dbReference type="GO" id="GO:0004527">
    <property type="term" value="F:exonuclease activity"/>
    <property type="evidence" value="ECO:0007669"/>
    <property type="project" value="UniProtKB-KW"/>
</dbReference>
<evidence type="ECO:0000256" key="3">
    <source>
        <dbReference type="ARBA" id="ARBA00022741"/>
    </source>
</evidence>
<evidence type="ECO:0000256" key="15">
    <source>
        <dbReference type="PROSITE-ProRule" id="PRU00560"/>
    </source>
</evidence>
<evidence type="ECO:0000256" key="12">
    <source>
        <dbReference type="ARBA" id="ARBA00034617"/>
    </source>
</evidence>
<protein>
    <recommendedName>
        <fullName evidence="13">DNA 3'-5' helicase</fullName>
        <ecNumber evidence="13">5.6.2.4</ecNumber>
    </recommendedName>
</protein>
<comment type="similarity">
    <text evidence="1">Belongs to the helicase family. UvrD subfamily.</text>
</comment>
<dbReference type="Gene3D" id="3.40.50.300">
    <property type="entry name" value="P-loop containing nucleotide triphosphate hydrolases"/>
    <property type="match status" value="2"/>
</dbReference>
<evidence type="ECO:0000259" key="16">
    <source>
        <dbReference type="PROSITE" id="PS51198"/>
    </source>
</evidence>
<dbReference type="GO" id="GO:0005829">
    <property type="term" value="C:cytosol"/>
    <property type="evidence" value="ECO:0007669"/>
    <property type="project" value="TreeGrafter"/>
</dbReference>
<dbReference type="PROSITE" id="PS00018">
    <property type="entry name" value="EF_HAND_1"/>
    <property type="match status" value="1"/>
</dbReference>
<dbReference type="GO" id="GO:0000725">
    <property type="term" value="P:recombinational repair"/>
    <property type="evidence" value="ECO:0007669"/>
    <property type="project" value="TreeGrafter"/>
</dbReference>
<organism evidence="18 19">
    <name type="scientific">Candidatus Doudnabacteria bacterium RIFCSPHIGHO2_01_FULL_41_86</name>
    <dbReference type="NCBI Taxonomy" id="1817821"/>
    <lineage>
        <taxon>Bacteria</taxon>
        <taxon>Candidatus Doudnaibacteriota</taxon>
    </lineage>
</organism>
<dbReference type="Gene3D" id="1.10.10.160">
    <property type="match status" value="1"/>
</dbReference>
<dbReference type="Pfam" id="PF00580">
    <property type="entry name" value="UvrD-helicase"/>
    <property type="match status" value="1"/>
</dbReference>
<dbReference type="CDD" id="cd17932">
    <property type="entry name" value="DEXQc_UvrD"/>
    <property type="match status" value="1"/>
</dbReference>
<evidence type="ECO:0000256" key="10">
    <source>
        <dbReference type="ARBA" id="ARBA00023204"/>
    </source>
</evidence>
<dbReference type="EC" id="5.6.2.4" evidence="13"/>
<evidence type="ECO:0000256" key="5">
    <source>
        <dbReference type="ARBA" id="ARBA00022801"/>
    </source>
</evidence>
<evidence type="ECO:0000259" key="17">
    <source>
        <dbReference type="PROSITE" id="PS51217"/>
    </source>
</evidence>
<comment type="catalytic activity">
    <reaction evidence="14">
        <text>ATP + H2O = ADP + phosphate + H(+)</text>
        <dbReference type="Rhea" id="RHEA:13065"/>
        <dbReference type="ChEBI" id="CHEBI:15377"/>
        <dbReference type="ChEBI" id="CHEBI:15378"/>
        <dbReference type="ChEBI" id="CHEBI:30616"/>
        <dbReference type="ChEBI" id="CHEBI:43474"/>
        <dbReference type="ChEBI" id="CHEBI:456216"/>
        <dbReference type="EC" id="5.6.2.4"/>
    </reaction>
</comment>
<reference evidence="18 19" key="1">
    <citation type="journal article" date="2016" name="Nat. Commun.">
        <title>Thousands of microbial genomes shed light on interconnected biogeochemical processes in an aquifer system.</title>
        <authorList>
            <person name="Anantharaman K."/>
            <person name="Brown C.T."/>
            <person name="Hug L.A."/>
            <person name="Sharon I."/>
            <person name="Castelle C.J."/>
            <person name="Probst A.J."/>
            <person name="Thomas B.C."/>
            <person name="Singh A."/>
            <person name="Wilkins M.J."/>
            <person name="Karaoz U."/>
            <person name="Brodie E.L."/>
            <person name="Williams K.H."/>
            <person name="Hubbard S.S."/>
            <person name="Banfield J.F."/>
        </authorList>
    </citation>
    <scope>NUCLEOTIDE SEQUENCE [LARGE SCALE GENOMIC DNA]</scope>
</reference>
<dbReference type="Pfam" id="PF12705">
    <property type="entry name" value="PDDEXK_1"/>
    <property type="match status" value="1"/>
</dbReference>
<dbReference type="PROSITE" id="PS51198">
    <property type="entry name" value="UVRD_HELICASE_ATP_BIND"/>
    <property type="match status" value="1"/>
</dbReference>
<evidence type="ECO:0000256" key="11">
    <source>
        <dbReference type="ARBA" id="ARBA00023235"/>
    </source>
</evidence>
<dbReference type="InterPro" id="IPR013986">
    <property type="entry name" value="DExx_box_DNA_helicase_dom_sf"/>
</dbReference>
<dbReference type="InterPro" id="IPR038726">
    <property type="entry name" value="PDDEXK_AddAB-type"/>
</dbReference>
<gene>
    <name evidence="18" type="ORF">A2717_04315</name>
</gene>
<evidence type="ECO:0000256" key="2">
    <source>
        <dbReference type="ARBA" id="ARBA00022722"/>
    </source>
</evidence>
<dbReference type="PANTHER" id="PTHR11070:SF2">
    <property type="entry name" value="ATP-DEPENDENT DNA HELICASE SRS2"/>
    <property type="match status" value="1"/>
</dbReference>
<keyword evidence="6 15" id="KW-0347">Helicase</keyword>
<comment type="catalytic activity">
    <reaction evidence="12">
        <text>Couples ATP hydrolysis with the unwinding of duplex DNA by translocating in the 3'-5' direction.</text>
        <dbReference type="EC" id="5.6.2.4"/>
    </reaction>
</comment>
<feature type="domain" description="UvrD-like helicase C-terminal" evidence="17">
    <location>
        <begin position="366"/>
        <end position="639"/>
    </location>
</feature>
<dbReference type="GO" id="GO:0033202">
    <property type="term" value="C:DNA helicase complex"/>
    <property type="evidence" value="ECO:0007669"/>
    <property type="project" value="TreeGrafter"/>
</dbReference>
<dbReference type="AlphaFoldDB" id="A0A1F5N839"/>
<evidence type="ECO:0000256" key="7">
    <source>
        <dbReference type="ARBA" id="ARBA00022839"/>
    </source>
</evidence>
<keyword evidence="5 15" id="KW-0378">Hydrolase</keyword>
<dbReference type="Proteomes" id="UP000177610">
    <property type="component" value="Unassembled WGS sequence"/>
</dbReference>
<keyword evidence="3 15" id="KW-0547">Nucleotide-binding</keyword>
<evidence type="ECO:0000313" key="19">
    <source>
        <dbReference type="Proteomes" id="UP000177610"/>
    </source>
</evidence>
<dbReference type="InterPro" id="IPR027417">
    <property type="entry name" value="P-loop_NTPase"/>
</dbReference>
<dbReference type="InterPro" id="IPR011604">
    <property type="entry name" value="PDDEXK-like_dom_sf"/>
</dbReference>
<dbReference type="SUPFAM" id="SSF52540">
    <property type="entry name" value="P-loop containing nucleoside triphosphate hydrolases"/>
    <property type="match status" value="1"/>
</dbReference>
<evidence type="ECO:0000256" key="1">
    <source>
        <dbReference type="ARBA" id="ARBA00009922"/>
    </source>
</evidence>
<dbReference type="Gene3D" id="3.90.320.10">
    <property type="match status" value="1"/>
</dbReference>
<evidence type="ECO:0000256" key="13">
    <source>
        <dbReference type="ARBA" id="ARBA00034808"/>
    </source>
</evidence>
<dbReference type="GO" id="GO:0043138">
    <property type="term" value="F:3'-5' DNA helicase activity"/>
    <property type="evidence" value="ECO:0007669"/>
    <property type="project" value="UniProtKB-EC"/>
</dbReference>
<keyword evidence="9" id="KW-0238">DNA-binding</keyword>
<keyword evidence="2" id="KW-0540">Nuclease</keyword>
<evidence type="ECO:0000256" key="14">
    <source>
        <dbReference type="ARBA" id="ARBA00048988"/>
    </source>
</evidence>
<dbReference type="PROSITE" id="PS51217">
    <property type="entry name" value="UVRD_HELICASE_CTER"/>
    <property type="match status" value="1"/>
</dbReference>
<dbReference type="SUPFAM" id="SSF52980">
    <property type="entry name" value="Restriction endonuclease-like"/>
    <property type="match status" value="1"/>
</dbReference>
<evidence type="ECO:0000256" key="9">
    <source>
        <dbReference type="ARBA" id="ARBA00023125"/>
    </source>
</evidence>
<sequence>MTTKSRWCLLVGVISATRHQVAGQRVTITRWPFFYVQVYNELKMKKEATKVQSETLKGLNKQQEKAVTFGPPTGGGPLLIIAGAGTGKTTVLTRRIAWLIEKGLAKPEEILALTFTEKAAGEMEERVDLLMPLGYSEIQISTFHAFAHKILSQHALDVGLPGDFKVITDTQAWMLMKKHLYDFDLDYYKPIGNPNKFIHALLKHFNRAKGEEVTPHEYLDYAQGLKLEKDSVEIQEKNRITEVANAYHKYQKLLLDEGYLDFGDLINYTLKLFRTRPKILKLYQDQYKYILVDEFQDTDLAQYQLVKLLAAQNNITVVGDDDQSIYKFRGASISNILKFQEDYPKAKEITLTENYRSTQTILDMSYRFIQQNNPERLESKLKISKRLKAETPDGGKIAVIHAKTGYDEATQTIDKIIELTEAENFNFNDFAILVRANDHAEAFIAELSKRGVPYIFVANRGLYRKPFILDLLAYFRLLDNYHESENLFRVLNMQKFKIAEEDLINYSGIAKRKTLSLYEVIKEVRNSKPIEELLNLIARHTRLASERPVSELIVKILDDLGLTRTLLEDSIQNSENRSLLEQFYRKAQKYEEENADKSLKGFLNQIRLELESGDAGQMLSNLEAGPEAVKVMTIHAAKGLEFECVFVVNMVDQRFPSRPRSEQIELPQELVKEILPEGDVHLMEERRLFYVAATRAKRFLYLTWADDYGGVTHKKPSRFLVELGLEQEIAKTGPVGQVFFVKQPALINVKTKLKLPDTFSFSQISTFLHCPLEYKYKYIYRLPLPGEAQLSFGVTIHKTLEKFLKTMIQLNSQKQPDLFGKATNDKLQIPKKELLIKFYNDSWVDDWFADKIQKQKYRELGPQLLNNFFEKFSKDPKLPKFLERSFKLKLGKYKFVGKIDRGDINSSGTIDIVDYKTGAVKDKLSTVDKEQLLIYQWAAEEEFKEKVKSLSYWFLNGLEDSGEFVGTKDEIIKLQEKLLKTIEQIIETVQAGNFDSLDRRVSHDCKFRHFQS</sequence>
<dbReference type="Gene3D" id="1.10.486.10">
    <property type="entry name" value="PCRA, domain 4"/>
    <property type="match status" value="1"/>
</dbReference>
<name>A0A1F5N839_9BACT</name>
<dbReference type="Pfam" id="PF13361">
    <property type="entry name" value="UvrD_C"/>
    <property type="match status" value="1"/>
</dbReference>
<keyword evidence="10" id="KW-0234">DNA repair</keyword>
<keyword evidence="4" id="KW-0227">DNA damage</keyword>
<keyword evidence="8 15" id="KW-0067">ATP-binding</keyword>
<dbReference type="PANTHER" id="PTHR11070">
    <property type="entry name" value="UVRD / RECB / PCRA DNA HELICASE FAMILY MEMBER"/>
    <property type="match status" value="1"/>
</dbReference>
<dbReference type="STRING" id="1817821.A2717_04315"/>
<evidence type="ECO:0000256" key="6">
    <source>
        <dbReference type="ARBA" id="ARBA00022806"/>
    </source>
</evidence>